<dbReference type="SUPFAM" id="SSF54001">
    <property type="entry name" value="Cysteine proteinases"/>
    <property type="match status" value="1"/>
</dbReference>
<accession>A0AAQ3M9F3</accession>
<feature type="active site" evidence="5">
    <location>
        <position position="203"/>
    </location>
</feature>
<evidence type="ECO:0000256" key="2">
    <source>
        <dbReference type="ARBA" id="ARBA00022670"/>
    </source>
</evidence>
<feature type="active site" evidence="5">
    <location>
        <position position="391"/>
    </location>
</feature>
<feature type="compositionally biased region" description="Polar residues" evidence="6">
    <location>
        <begin position="79"/>
        <end position="88"/>
    </location>
</feature>
<evidence type="ECO:0000256" key="6">
    <source>
        <dbReference type="SAM" id="MobiDB-lite"/>
    </source>
</evidence>
<evidence type="ECO:0000256" key="5">
    <source>
        <dbReference type="PROSITE-ProRule" id="PRU00239"/>
    </source>
</evidence>
<dbReference type="InterPro" id="IPR022682">
    <property type="entry name" value="Calpain_domain_III"/>
</dbReference>
<dbReference type="SMART" id="SM00720">
    <property type="entry name" value="calpain_III"/>
    <property type="match status" value="1"/>
</dbReference>
<dbReference type="SMART" id="SM00230">
    <property type="entry name" value="CysPc"/>
    <property type="match status" value="1"/>
</dbReference>
<dbReference type="InterPro" id="IPR038765">
    <property type="entry name" value="Papain-like_cys_pep_sf"/>
</dbReference>
<feature type="region of interest" description="Disordered" evidence="6">
    <location>
        <begin position="1"/>
        <end position="32"/>
    </location>
</feature>
<keyword evidence="2 5" id="KW-0645">Protease</keyword>
<evidence type="ECO:0000256" key="4">
    <source>
        <dbReference type="ARBA" id="ARBA00022807"/>
    </source>
</evidence>
<sequence>MSLPIRSSDDARRNVEQSQSRIASSNNKDEALENAVKAAEAAMNALKLAKDPAEKERYSATVARLLKDAEDIKEGKNWGEQSEPNRSSHGPVRELREQSSTRPLPKSEQILLLKASYLNGFKFPPWTSSPHLNEFELGADNTLFTDEADLPLSDFQEEVFDDWKRPSEALPPPAWVNGDSSRSGPIMDVAGSVDLVQDAATDCSVVASLCAGRARVERGHARISRAIIYPHDEKTGRPLMSKNGKYILRLNFNGCMRRVIIDDRLPVSSTSRVIHVIDRRNPGLLWPALLEKAYLKVRGGYDFPGSNSGTDLWILTGWIPEQVFLQSDELDPHQLWRRISNAFNYGDVMITMGTGKMTAKTEKELGLAGEHDYAVLELREVNNQRLVLVKNPWCEGTSWRGKFKAKNETGNSIEGRNEASVAFDEGLVHSSRDLLNADEQLSPGTFWMDLDNVIQHFESIYLNWNPGLFSHRQDLHFGWDLSSPEIGQSKLRGRFASLKDHPQYAVTARAGGVVWILLWRHFRNAISSAATAEEIESGKYDIDLTGHINLAAFASGGRRVFSPEKHLSMGWYVDSPQTLLRLDDCEPGKSYTIVPLEQDLIAASHNFTLTAFSNSALELIEAAPKHPFSYTLISAWTKDTAGGNAHSKKYSVNPQFSLTIQRKTRMTLLLESNDDALNVHVKLVHGHGKRIHTIRSKDIIVDSKDYRRRCCITELSELQAGQYTIITSTFEPQQLGDFSLTVGSAEPVQIKQLPKQDAGRLTIPLDKIVFIGERRIAAIKINPLRLINLCAVVRRISGDVNRSLARASIEIGFGSERRILTASADREYTDSAEDIRVPELDLTPAMKRYGDIWLVIERMYATTEGHDERFSIELLVDQPDSVEFGTWNFWDD</sequence>
<evidence type="ECO:0000313" key="8">
    <source>
        <dbReference type="EMBL" id="WPH04362.1"/>
    </source>
</evidence>
<evidence type="ECO:0000256" key="1">
    <source>
        <dbReference type="ARBA" id="ARBA00010193"/>
    </source>
</evidence>
<organism evidence="8 9">
    <name type="scientific">Acrodontium crateriforme</name>
    <dbReference type="NCBI Taxonomy" id="150365"/>
    <lineage>
        <taxon>Eukaryota</taxon>
        <taxon>Fungi</taxon>
        <taxon>Dikarya</taxon>
        <taxon>Ascomycota</taxon>
        <taxon>Pezizomycotina</taxon>
        <taxon>Dothideomycetes</taxon>
        <taxon>Dothideomycetidae</taxon>
        <taxon>Mycosphaerellales</taxon>
        <taxon>Teratosphaeriaceae</taxon>
        <taxon>Acrodontium</taxon>
    </lineage>
</organism>
<reference evidence="8 9" key="1">
    <citation type="submission" date="2023-11" db="EMBL/GenBank/DDBJ databases">
        <title>An acidophilic fungus is an integral part of prey digestion in a carnivorous sundew plant.</title>
        <authorList>
            <person name="Tsai I.J."/>
        </authorList>
    </citation>
    <scope>NUCLEOTIDE SEQUENCE [LARGE SCALE GENOMIC DNA]</scope>
    <source>
        <strain evidence="8">169a</strain>
    </source>
</reference>
<dbReference type="Gene3D" id="2.60.120.380">
    <property type="match status" value="1"/>
</dbReference>
<dbReference type="GO" id="GO:0004198">
    <property type="term" value="F:calcium-dependent cysteine-type endopeptidase activity"/>
    <property type="evidence" value="ECO:0007669"/>
    <property type="project" value="InterPro"/>
</dbReference>
<dbReference type="EMBL" id="CP138591">
    <property type="protein sequence ID" value="WPH04362.1"/>
    <property type="molecule type" value="Genomic_DNA"/>
</dbReference>
<dbReference type="GO" id="GO:0006508">
    <property type="term" value="P:proteolysis"/>
    <property type="evidence" value="ECO:0007669"/>
    <property type="project" value="UniProtKB-KW"/>
</dbReference>
<dbReference type="CDD" id="cd00044">
    <property type="entry name" value="CysPc"/>
    <property type="match status" value="1"/>
</dbReference>
<dbReference type="Pfam" id="PF01067">
    <property type="entry name" value="Calpain_III"/>
    <property type="match status" value="1"/>
</dbReference>
<dbReference type="PANTHER" id="PTHR46143">
    <property type="entry name" value="CALPAIN-7"/>
    <property type="match status" value="1"/>
</dbReference>
<dbReference type="InterPro" id="IPR036213">
    <property type="entry name" value="Calpain_III_sf"/>
</dbReference>
<dbReference type="SUPFAM" id="SSF49758">
    <property type="entry name" value="Calpain large subunit, middle domain (domain III)"/>
    <property type="match status" value="2"/>
</dbReference>
<comment type="similarity">
    <text evidence="1">Belongs to the peptidase C2 family. PalB/RIM13 subfamily.</text>
</comment>
<dbReference type="AlphaFoldDB" id="A0AAQ3M9F3"/>
<keyword evidence="4 5" id="KW-0788">Thiol protease</keyword>
<keyword evidence="3 5" id="KW-0378">Hydrolase</keyword>
<dbReference type="InterPro" id="IPR051297">
    <property type="entry name" value="PalB/RIM13"/>
</dbReference>
<dbReference type="PANTHER" id="PTHR46143:SF1">
    <property type="entry name" value="CALPAIN-7"/>
    <property type="match status" value="1"/>
</dbReference>
<feature type="compositionally biased region" description="Polar residues" evidence="6">
    <location>
        <begin position="16"/>
        <end position="26"/>
    </location>
</feature>
<proteinExistence type="inferred from homology"/>
<dbReference type="Proteomes" id="UP001303373">
    <property type="component" value="Chromosome 12"/>
</dbReference>
<dbReference type="Pfam" id="PF25435">
    <property type="entry name" value="PalB_C"/>
    <property type="match status" value="1"/>
</dbReference>
<evidence type="ECO:0000256" key="3">
    <source>
        <dbReference type="ARBA" id="ARBA00022801"/>
    </source>
</evidence>
<dbReference type="Gene3D" id="3.90.70.10">
    <property type="entry name" value="Cysteine proteinases"/>
    <property type="match status" value="1"/>
</dbReference>
<dbReference type="InterPro" id="IPR022683">
    <property type="entry name" value="Calpain_III"/>
</dbReference>
<feature type="region of interest" description="Disordered" evidence="6">
    <location>
        <begin position="74"/>
        <end position="104"/>
    </location>
</feature>
<keyword evidence="9" id="KW-1185">Reference proteome</keyword>
<evidence type="ECO:0000313" key="9">
    <source>
        <dbReference type="Proteomes" id="UP001303373"/>
    </source>
</evidence>
<dbReference type="InterPro" id="IPR001300">
    <property type="entry name" value="Peptidase_C2_calpain_cat"/>
</dbReference>
<gene>
    <name evidence="8" type="ORF">R9X50_00725200</name>
</gene>
<name>A0AAQ3M9F3_9PEZI</name>
<protein>
    <recommendedName>
        <fullName evidence="7">Calpain catalytic domain-containing protein</fullName>
    </recommendedName>
</protein>
<dbReference type="PROSITE" id="PS50203">
    <property type="entry name" value="CALPAIN_CAT"/>
    <property type="match status" value="1"/>
</dbReference>
<feature type="active site" evidence="5">
    <location>
        <position position="371"/>
    </location>
</feature>
<feature type="domain" description="Calpain catalytic" evidence="7">
    <location>
        <begin position="120"/>
        <end position="466"/>
    </location>
</feature>
<dbReference type="Pfam" id="PF00648">
    <property type="entry name" value="Peptidase_C2"/>
    <property type="match status" value="1"/>
</dbReference>
<evidence type="ECO:0000259" key="7">
    <source>
        <dbReference type="PROSITE" id="PS50203"/>
    </source>
</evidence>